<proteinExistence type="predicted"/>
<protein>
    <submittedName>
        <fullName evidence="1">Uncharacterized protein</fullName>
    </submittedName>
</protein>
<dbReference type="EMBL" id="OP031061">
    <property type="protein sequence ID" value="UVN06018.1"/>
    <property type="molecule type" value="Genomic_DNA"/>
</dbReference>
<evidence type="ECO:0000313" key="1">
    <source>
        <dbReference type="EMBL" id="UVN06018.1"/>
    </source>
</evidence>
<organism evidence="1 2">
    <name type="scientific">Bacteriophage sp</name>
    <dbReference type="NCBI Taxonomy" id="38018"/>
    <lineage>
        <taxon>Viruses</taxon>
    </lineage>
</organism>
<accession>A0ABY5T6R6</accession>
<sequence length="192" mass="21732">MNKVIEVTENDVKAAFQAAKTDEMKEVLAALFCKREAPTLDNYKTIKSYEDACEALGVPTIKPDMNLPKHVVALMKLETVSKALWGKNFDPMPDPKGEKCYWYPFFALYTKDEIERLNEVQRGALLSATALTGTTAGFGYLNTHTRSSYAVASFGFRLCQETDEKAQYFGAQFIELWAEYLSYNFTTGERIK</sequence>
<reference evidence="1" key="1">
    <citation type="submission" date="2022-07" db="EMBL/GenBank/DDBJ databases">
        <authorList>
            <person name="Nishijima S."/>
        </authorList>
    </citation>
    <scope>NUCLEOTIDE SEQUENCE</scope>
    <source>
        <strain evidence="1">1827_77749</strain>
    </source>
</reference>
<keyword evidence="2" id="KW-1185">Reference proteome</keyword>
<evidence type="ECO:0000313" key="2">
    <source>
        <dbReference type="Proteomes" id="UP001160508"/>
    </source>
</evidence>
<name>A0ABY5T6R6_9VIRU</name>
<dbReference type="Proteomes" id="UP001160508">
    <property type="component" value="Segment"/>
</dbReference>